<reference evidence="2" key="1">
    <citation type="journal article" date="2019" name="Int. J. Syst. Evol. Microbiol.">
        <title>The Global Catalogue of Microorganisms (GCM) 10K type strain sequencing project: providing services to taxonomists for standard genome sequencing and annotation.</title>
        <authorList>
            <consortium name="The Broad Institute Genomics Platform"/>
            <consortium name="The Broad Institute Genome Sequencing Center for Infectious Disease"/>
            <person name="Wu L."/>
            <person name="Ma J."/>
        </authorList>
    </citation>
    <scope>NUCLEOTIDE SEQUENCE [LARGE SCALE GENOMIC DNA]</scope>
    <source>
        <strain evidence="2">KCTC 42805</strain>
    </source>
</reference>
<sequence>MKLDNAQLALINAGMADGGELKIDIHYSQKDGAYAGATYTIKF</sequence>
<proteinExistence type="predicted"/>
<name>A0ABW5M9G3_9BACT</name>
<evidence type="ECO:0000313" key="1">
    <source>
        <dbReference type="EMBL" id="MFD2573212.1"/>
    </source>
</evidence>
<dbReference type="Proteomes" id="UP001597469">
    <property type="component" value="Unassembled WGS sequence"/>
</dbReference>
<accession>A0ABW5M9G3</accession>
<dbReference type="EMBL" id="JBHULN010000016">
    <property type="protein sequence ID" value="MFD2573212.1"/>
    <property type="molecule type" value="Genomic_DNA"/>
</dbReference>
<dbReference type="RefSeq" id="WP_381525808.1">
    <property type="nucleotide sequence ID" value="NZ_JBHULN010000016.1"/>
</dbReference>
<gene>
    <name evidence="1" type="ORF">ACFSUS_21395</name>
</gene>
<evidence type="ECO:0000313" key="2">
    <source>
        <dbReference type="Proteomes" id="UP001597469"/>
    </source>
</evidence>
<keyword evidence="2" id="KW-1185">Reference proteome</keyword>
<organism evidence="1 2">
    <name type="scientific">Spirosoma soli</name>
    <dbReference type="NCBI Taxonomy" id="1770529"/>
    <lineage>
        <taxon>Bacteria</taxon>
        <taxon>Pseudomonadati</taxon>
        <taxon>Bacteroidota</taxon>
        <taxon>Cytophagia</taxon>
        <taxon>Cytophagales</taxon>
        <taxon>Cytophagaceae</taxon>
        <taxon>Spirosoma</taxon>
    </lineage>
</organism>
<comment type="caution">
    <text evidence="1">The sequence shown here is derived from an EMBL/GenBank/DDBJ whole genome shotgun (WGS) entry which is preliminary data.</text>
</comment>
<protein>
    <submittedName>
        <fullName evidence="1">Uncharacterized protein</fullName>
    </submittedName>
</protein>